<proteinExistence type="evidence at transcript level"/>
<evidence type="ECO:0000256" key="6">
    <source>
        <dbReference type="PIRSR" id="PIRSR000097-3"/>
    </source>
</evidence>
<dbReference type="PIRSF" id="PIRSF000097">
    <property type="entry name" value="AKR"/>
    <property type="match status" value="1"/>
</dbReference>
<reference evidence="8" key="1">
    <citation type="journal article" date="2014" name="PLoS Negl. Trop. Dis.">
        <title>An updated insight into the Sialotranscriptome of Triatoma infestans: developmental stage and geographic variations.</title>
        <authorList>
            <person name="Schwarz A."/>
            <person name="Medrano-Mercado N."/>
            <person name="Schaub G.A."/>
            <person name="Struchiner C.J."/>
            <person name="Bargues M.D."/>
            <person name="Levy M.Z."/>
            <person name="Ribeiro J.M."/>
        </authorList>
    </citation>
    <scope>NUCLEOTIDE SEQUENCE</scope>
    <source>
        <strain evidence="8">Chile</strain>
        <tissue evidence="8">Salivary glands</tissue>
    </source>
</reference>
<keyword evidence="2" id="KW-0521">NADP</keyword>
<dbReference type="SUPFAM" id="SSF51430">
    <property type="entry name" value="NAD(P)-linked oxidoreductase"/>
    <property type="match status" value="1"/>
</dbReference>
<dbReference type="PROSITE" id="PS00798">
    <property type="entry name" value="ALDOKETO_REDUCTASE_1"/>
    <property type="match status" value="1"/>
</dbReference>
<dbReference type="InterPro" id="IPR020471">
    <property type="entry name" value="AKR"/>
</dbReference>
<comment type="similarity">
    <text evidence="1">Belongs to the aldo/keto reductase family.</text>
</comment>
<dbReference type="Pfam" id="PF00248">
    <property type="entry name" value="Aldo_ket_red"/>
    <property type="match status" value="1"/>
</dbReference>
<evidence type="ECO:0000256" key="3">
    <source>
        <dbReference type="ARBA" id="ARBA00023002"/>
    </source>
</evidence>
<feature type="domain" description="NADP-dependent oxidoreductase" evidence="7">
    <location>
        <begin position="18"/>
        <end position="295"/>
    </location>
</feature>
<evidence type="ECO:0000256" key="2">
    <source>
        <dbReference type="ARBA" id="ARBA00022857"/>
    </source>
</evidence>
<evidence type="ECO:0000256" key="5">
    <source>
        <dbReference type="PIRSR" id="PIRSR000097-2"/>
    </source>
</evidence>
<name>A0A023F887_TRIIF</name>
<feature type="binding site" evidence="5">
    <location>
        <position position="115"/>
    </location>
    <ligand>
        <name>substrate</name>
    </ligand>
</feature>
<dbReference type="PRINTS" id="PR00069">
    <property type="entry name" value="ALDKETRDTASE"/>
</dbReference>
<evidence type="ECO:0000256" key="4">
    <source>
        <dbReference type="PIRSR" id="PIRSR000097-1"/>
    </source>
</evidence>
<protein>
    <submittedName>
        <fullName evidence="8">Putative aldo/keto reductase family</fullName>
    </submittedName>
</protein>
<evidence type="ECO:0000313" key="8">
    <source>
        <dbReference type="EMBL" id="JAC17465.1"/>
    </source>
</evidence>
<dbReference type="EMBL" id="GBBI01001247">
    <property type="protein sequence ID" value="JAC17465.1"/>
    <property type="molecule type" value="mRNA"/>
</dbReference>
<dbReference type="InterPro" id="IPR036812">
    <property type="entry name" value="NAD(P)_OxRdtase_dom_sf"/>
</dbReference>
<keyword evidence="3" id="KW-0560">Oxidoreductase</keyword>
<dbReference type="Gene3D" id="3.20.20.100">
    <property type="entry name" value="NADP-dependent oxidoreductase domain"/>
    <property type="match status" value="1"/>
</dbReference>
<evidence type="ECO:0000256" key="1">
    <source>
        <dbReference type="ARBA" id="ARBA00007905"/>
    </source>
</evidence>
<dbReference type="AlphaFoldDB" id="A0A023F887"/>
<dbReference type="FunFam" id="3.20.20.100:FF:000006">
    <property type="entry name" value="Aldo-keto reductase family 1 member A1"/>
    <property type="match status" value="1"/>
</dbReference>
<dbReference type="InterPro" id="IPR023210">
    <property type="entry name" value="NADP_OxRdtase_dom"/>
</dbReference>
<dbReference type="GO" id="GO:0016491">
    <property type="term" value="F:oxidoreductase activity"/>
    <property type="evidence" value="ECO:0007669"/>
    <property type="project" value="UniProtKB-KW"/>
</dbReference>
<sequence>MAFKPFVTFNNGNCCPLLGLGTWNSKPGEVEQAIKDAIDIGYRHFDCAHIYLNEKEVGAALNEKIKEGAVSRDGLFITSKVLLWNTFHKQDQVVPALKKTLANLGLEYVDLYLIHWPMGFKEDGDLFPRDENDKVLYSDTHYTETWRGMEECVKEGLTKSIGLSNFNSQQIQEILDMASIKPVNVQVECHPYLNQTKLYKFCEANGITLTAYSPLGSPARPGAKPDDLILLKDPKLKELGDKYNKTPAQILIRYQIERDIIVIPKSVNKERIQSNFDSLSFTLSKDDMKILDGLDRQDGRMLKLENIADHKDYPFSIEY</sequence>
<feature type="active site" description="Proton donor" evidence="4">
    <location>
        <position position="51"/>
    </location>
</feature>
<dbReference type="PROSITE" id="PS00062">
    <property type="entry name" value="ALDOKETO_REDUCTASE_2"/>
    <property type="match status" value="1"/>
</dbReference>
<evidence type="ECO:0000259" key="7">
    <source>
        <dbReference type="Pfam" id="PF00248"/>
    </source>
</evidence>
<accession>A0A023F887</accession>
<dbReference type="PANTHER" id="PTHR11732">
    <property type="entry name" value="ALDO/KETO REDUCTASE"/>
    <property type="match status" value="1"/>
</dbReference>
<dbReference type="InterPro" id="IPR018170">
    <property type="entry name" value="Aldo/ket_reductase_CS"/>
</dbReference>
<feature type="site" description="Lowers pKa of active site Tyr" evidence="6">
    <location>
        <position position="80"/>
    </location>
</feature>
<organism evidence="8">
    <name type="scientific">Triatoma infestans</name>
    <name type="common">Assassin bug</name>
    <dbReference type="NCBI Taxonomy" id="30076"/>
    <lineage>
        <taxon>Eukaryota</taxon>
        <taxon>Metazoa</taxon>
        <taxon>Ecdysozoa</taxon>
        <taxon>Arthropoda</taxon>
        <taxon>Hexapoda</taxon>
        <taxon>Insecta</taxon>
        <taxon>Pterygota</taxon>
        <taxon>Neoptera</taxon>
        <taxon>Paraneoptera</taxon>
        <taxon>Hemiptera</taxon>
        <taxon>Heteroptera</taxon>
        <taxon>Panheteroptera</taxon>
        <taxon>Cimicomorpha</taxon>
        <taxon>Reduviidae</taxon>
        <taxon>Triatominae</taxon>
        <taxon>Triatoma</taxon>
    </lineage>
</organism>